<dbReference type="AlphaFoldDB" id="A0A198UQ18"/>
<dbReference type="HAMAP" id="MF_00227">
    <property type="entry name" value="RNase_P"/>
    <property type="match status" value="1"/>
</dbReference>
<comment type="catalytic activity">
    <reaction evidence="6">
        <text>Endonucleolytic cleavage of RNA, removing 5'-extranucleotides from tRNA precursor.</text>
        <dbReference type="EC" id="3.1.26.5"/>
    </reaction>
</comment>
<sequence>MPICTKPAIMTPVLTQASIDIAVSSPTAYSFEKRHRLLTPADFKAVFDSPIKKVHTPHLLAFIAQNQGIESRLGLAITKKKLKKAVDRNRLKRLCRENFRHHHASWMAIDVVVIVKVSYPREFDIATEVAELFNKINKSYSDKSAD</sequence>
<keyword evidence="2 6" id="KW-0540">Nuclease</keyword>
<dbReference type="InterPro" id="IPR000100">
    <property type="entry name" value="RNase_P"/>
</dbReference>
<dbReference type="Gene3D" id="3.30.230.10">
    <property type="match status" value="1"/>
</dbReference>
<evidence type="ECO:0000256" key="3">
    <source>
        <dbReference type="ARBA" id="ARBA00022759"/>
    </source>
</evidence>
<comment type="similarity">
    <text evidence="6">Belongs to the RnpA family.</text>
</comment>
<evidence type="ECO:0000256" key="7">
    <source>
        <dbReference type="NCBIfam" id="TIGR00188"/>
    </source>
</evidence>
<dbReference type="GO" id="GO:0030677">
    <property type="term" value="C:ribonuclease P complex"/>
    <property type="evidence" value="ECO:0007669"/>
    <property type="project" value="TreeGrafter"/>
</dbReference>
<dbReference type="EMBL" id="LXHC01000002">
    <property type="protein sequence ID" value="OAU98369.1"/>
    <property type="molecule type" value="Genomic_DNA"/>
</dbReference>
<dbReference type="InterPro" id="IPR020568">
    <property type="entry name" value="Ribosomal_Su5_D2-typ_SF"/>
</dbReference>
<protein>
    <recommendedName>
        <fullName evidence="6 7">Ribonuclease P protein component</fullName>
        <shortName evidence="6">RNase P protein</shortName>
        <shortName evidence="6">RNaseP protein</shortName>
        <ecNumber evidence="6 7">3.1.26.5</ecNumber>
    </recommendedName>
    <alternativeName>
        <fullName evidence="6">Protein C5</fullName>
    </alternativeName>
</protein>
<evidence type="ECO:0000256" key="4">
    <source>
        <dbReference type="ARBA" id="ARBA00022801"/>
    </source>
</evidence>
<keyword evidence="3 6" id="KW-0255">Endonuclease</keyword>
<accession>A0A198UQ18</accession>
<evidence type="ECO:0000313" key="9">
    <source>
        <dbReference type="Proteomes" id="UP000078228"/>
    </source>
</evidence>
<dbReference type="Proteomes" id="UP000078228">
    <property type="component" value="Unassembled WGS sequence"/>
</dbReference>
<keyword evidence="5 6" id="KW-0694">RNA-binding</keyword>
<dbReference type="GO" id="GO:0004526">
    <property type="term" value="F:ribonuclease P activity"/>
    <property type="evidence" value="ECO:0007669"/>
    <property type="project" value="UniProtKB-UniRule"/>
</dbReference>
<dbReference type="GO" id="GO:0001682">
    <property type="term" value="P:tRNA 5'-leader removal"/>
    <property type="evidence" value="ECO:0007669"/>
    <property type="project" value="UniProtKB-UniRule"/>
</dbReference>
<dbReference type="SUPFAM" id="SSF54211">
    <property type="entry name" value="Ribosomal protein S5 domain 2-like"/>
    <property type="match status" value="1"/>
</dbReference>
<dbReference type="Pfam" id="PF00825">
    <property type="entry name" value="Ribonuclease_P"/>
    <property type="match status" value="1"/>
</dbReference>
<evidence type="ECO:0000256" key="6">
    <source>
        <dbReference type="HAMAP-Rule" id="MF_00227"/>
    </source>
</evidence>
<dbReference type="PANTHER" id="PTHR33992">
    <property type="entry name" value="RIBONUCLEASE P PROTEIN COMPONENT"/>
    <property type="match status" value="1"/>
</dbReference>
<comment type="subunit">
    <text evidence="6">Consists of a catalytic RNA component (M1 or rnpB) and a protein subunit.</text>
</comment>
<keyword evidence="9" id="KW-1185">Reference proteome</keyword>
<keyword evidence="1 6" id="KW-0819">tRNA processing</keyword>
<evidence type="ECO:0000313" key="8">
    <source>
        <dbReference type="EMBL" id="OAU98369.1"/>
    </source>
</evidence>
<organism evidence="8 9">
    <name type="scientific">Moraxella catarrhalis</name>
    <name type="common">Branhamella catarrhalis</name>
    <dbReference type="NCBI Taxonomy" id="480"/>
    <lineage>
        <taxon>Bacteria</taxon>
        <taxon>Pseudomonadati</taxon>
        <taxon>Pseudomonadota</taxon>
        <taxon>Gammaproteobacteria</taxon>
        <taxon>Moraxellales</taxon>
        <taxon>Moraxellaceae</taxon>
        <taxon>Moraxella</taxon>
    </lineage>
</organism>
<name>A0A198UQ18_MORCA</name>
<evidence type="ECO:0000256" key="5">
    <source>
        <dbReference type="ARBA" id="ARBA00022884"/>
    </source>
</evidence>
<dbReference type="RefSeq" id="WP_227512566.1">
    <property type="nucleotide sequence ID" value="NZ_LXHB01000076.1"/>
</dbReference>
<dbReference type="NCBIfam" id="TIGR00188">
    <property type="entry name" value="rnpA"/>
    <property type="match status" value="1"/>
</dbReference>
<comment type="function">
    <text evidence="6">RNaseP catalyzes the removal of the 5'-leader sequence from pre-tRNA to produce the mature 5'-terminus. It can also cleave other RNA substrates such as 4.5S RNA. The protein component plays an auxiliary but essential role in vivo by binding to the 5'-leader sequence and broadening the substrate specificity of the ribozyme.</text>
</comment>
<comment type="caution">
    <text evidence="8">The sequence shown here is derived from an EMBL/GenBank/DDBJ whole genome shotgun (WGS) entry which is preliminary data.</text>
</comment>
<evidence type="ECO:0000256" key="1">
    <source>
        <dbReference type="ARBA" id="ARBA00022694"/>
    </source>
</evidence>
<keyword evidence="4 6" id="KW-0378">Hydrolase</keyword>
<dbReference type="PATRIC" id="fig|480.237.peg.1772"/>
<dbReference type="InterPro" id="IPR014721">
    <property type="entry name" value="Ribsml_uS5_D2-typ_fold_subgr"/>
</dbReference>
<evidence type="ECO:0000256" key="2">
    <source>
        <dbReference type="ARBA" id="ARBA00022722"/>
    </source>
</evidence>
<gene>
    <name evidence="6" type="primary">rnpA</name>
    <name evidence="8" type="ORF">AO384_0130</name>
</gene>
<proteinExistence type="inferred from homology"/>
<dbReference type="GO" id="GO:0000049">
    <property type="term" value="F:tRNA binding"/>
    <property type="evidence" value="ECO:0007669"/>
    <property type="project" value="UniProtKB-UniRule"/>
</dbReference>
<dbReference type="EC" id="3.1.26.5" evidence="6 7"/>
<dbReference type="GO" id="GO:0042781">
    <property type="term" value="F:3'-tRNA processing endoribonuclease activity"/>
    <property type="evidence" value="ECO:0007669"/>
    <property type="project" value="TreeGrafter"/>
</dbReference>
<dbReference type="PANTHER" id="PTHR33992:SF1">
    <property type="entry name" value="RIBONUCLEASE P PROTEIN COMPONENT"/>
    <property type="match status" value="1"/>
</dbReference>
<reference evidence="8 9" key="1">
    <citation type="journal article" date="2016" name="Genome Biol. Evol.">
        <title>Comparative Genomic Analyses of the Moraxella catarrhalis Serosensitive and Seroresistant Lineages Demonstrate Their Independent Evolution.</title>
        <authorList>
            <person name="Earl J.P."/>
            <person name="de Vries S.P."/>
            <person name="Ahmed A."/>
            <person name="Powell E."/>
            <person name="Schultz M.P."/>
            <person name="Hermans P.W."/>
            <person name="Hill D.J."/>
            <person name="Zhou Z."/>
            <person name="Constantinidou C.I."/>
            <person name="Hu F.Z."/>
            <person name="Bootsma H.J."/>
            <person name="Ehrlich G.D."/>
        </authorList>
    </citation>
    <scope>NUCLEOTIDE SEQUENCE [LARGE SCALE GENOMIC DNA]</scope>
    <source>
        <strain evidence="8 9">Z7542</strain>
    </source>
</reference>